<dbReference type="PANTHER" id="PTHR40763">
    <property type="entry name" value="MEMBRANE PROTEIN-RELATED"/>
    <property type="match status" value="1"/>
</dbReference>
<reference evidence="3 4" key="1">
    <citation type="submission" date="2018-11" db="EMBL/GenBank/DDBJ databases">
        <title>Novel bacteria species description.</title>
        <authorList>
            <person name="Han J.-H."/>
        </authorList>
    </citation>
    <scope>NUCLEOTIDE SEQUENCE [LARGE SCALE GENOMIC DNA]</scope>
    <source>
        <strain evidence="3 4">KCTC23259</strain>
    </source>
</reference>
<feature type="transmembrane region" description="Helical" evidence="1">
    <location>
        <begin position="62"/>
        <end position="80"/>
    </location>
</feature>
<evidence type="ECO:0000313" key="3">
    <source>
        <dbReference type="EMBL" id="MCP9762888.1"/>
    </source>
</evidence>
<dbReference type="AlphaFoldDB" id="A0AAE3H178"/>
<feature type="transmembrane region" description="Helical" evidence="1">
    <location>
        <begin position="86"/>
        <end position="106"/>
    </location>
</feature>
<evidence type="ECO:0000256" key="1">
    <source>
        <dbReference type="SAM" id="Phobius"/>
    </source>
</evidence>
<keyword evidence="1" id="KW-1133">Transmembrane helix</keyword>
<dbReference type="EMBL" id="RJUF01000016">
    <property type="protein sequence ID" value="MCP9762888.1"/>
    <property type="molecule type" value="Genomic_DNA"/>
</dbReference>
<sequence>MNNNNKNAVFFWSILLVSIGGLFLLRNFGMLNFSFPVKIISWRLIPLIIGINAFLKGKNMEGIIATTIAVVFYIPDFLTVSERSTYFKLWPLLLVGLGGLILYKYFNPKFDMPKRQMKPDGTDYEYLNESNIMAGTNKKVFSKNFEGGQINCVMGGAQIDLTEADLAEKSGLNVFILMGGLELRVPKEWNVQIDVLPIMGGVEDQITKFPDSVVNKEKRFFLTGNVVMGGVEIKRY</sequence>
<accession>A0AAE3H178</accession>
<organism evidence="3 4">
    <name type="scientific">Lacihabitans soyangensis</name>
    <dbReference type="NCBI Taxonomy" id="869394"/>
    <lineage>
        <taxon>Bacteria</taxon>
        <taxon>Pseudomonadati</taxon>
        <taxon>Bacteroidota</taxon>
        <taxon>Cytophagia</taxon>
        <taxon>Cytophagales</taxon>
        <taxon>Leadbetterellaceae</taxon>
        <taxon>Lacihabitans</taxon>
    </lineage>
</organism>
<dbReference type="PANTHER" id="PTHR40763:SF5">
    <property type="entry name" value="MEMBRANE PROTEIN"/>
    <property type="match status" value="1"/>
</dbReference>
<dbReference type="RefSeq" id="WP_255036669.1">
    <property type="nucleotide sequence ID" value="NZ_RJUF01000016.1"/>
</dbReference>
<keyword evidence="1" id="KW-0472">Membrane</keyword>
<evidence type="ECO:0000259" key="2">
    <source>
        <dbReference type="Pfam" id="PF22570"/>
    </source>
</evidence>
<evidence type="ECO:0000313" key="4">
    <source>
        <dbReference type="Proteomes" id="UP001204144"/>
    </source>
</evidence>
<protein>
    <recommendedName>
        <fullName evidence="2">LiaF transmembrane domain-containing protein</fullName>
    </recommendedName>
</protein>
<dbReference type="Pfam" id="PF22570">
    <property type="entry name" value="LiaF-TM"/>
    <property type="match status" value="1"/>
</dbReference>
<dbReference type="InterPro" id="IPR054331">
    <property type="entry name" value="LiaF_TM"/>
</dbReference>
<comment type="caution">
    <text evidence="3">The sequence shown here is derived from an EMBL/GenBank/DDBJ whole genome shotgun (WGS) entry which is preliminary data.</text>
</comment>
<keyword evidence="4" id="KW-1185">Reference proteome</keyword>
<proteinExistence type="predicted"/>
<feature type="transmembrane region" description="Helical" evidence="1">
    <location>
        <begin position="9"/>
        <end position="29"/>
    </location>
</feature>
<dbReference type="Proteomes" id="UP001204144">
    <property type="component" value="Unassembled WGS sequence"/>
</dbReference>
<feature type="domain" description="LiaF transmembrane" evidence="2">
    <location>
        <begin position="11"/>
        <end position="102"/>
    </location>
</feature>
<name>A0AAE3H178_9BACT</name>
<gene>
    <name evidence="3" type="ORF">EGI31_07955</name>
</gene>
<feature type="transmembrane region" description="Helical" evidence="1">
    <location>
        <begin position="35"/>
        <end position="55"/>
    </location>
</feature>
<keyword evidence="1" id="KW-0812">Transmembrane</keyword>